<evidence type="ECO:0000313" key="1">
    <source>
        <dbReference type="EMBL" id="VYT71300.1"/>
    </source>
</evidence>
<dbReference type="EMBL" id="CACRUE010000006">
    <property type="protein sequence ID" value="VYT71300.1"/>
    <property type="molecule type" value="Genomic_DNA"/>
</dbReference>
<name>A0A6N2Z098_9FIRM</name>
<proteinExistence type="predicted"/>
<gene>
    <name evidence="1" type="ORF">IBLFYP30_00981</name>
</gene>
<accession>A0A6N2Z098</accession>
<protein>
    <submittedName>
        <fullName evidence="1">Uncharacterized protein</fullName>
    </submittedName>
</protein>
<sequence>MCKISCKLYFYVKILQKGEVLLKLRLYIINSFNTYGNLISHRYTIIKNMEVIILLYVWRISNGNRRNIFEI</sequence>
<organism evidence="1">
    <name type="scientific">Intestinibacter bartlettii</name>
    <dbReference type="NCBI Taxonomy" id="261299"/>
    <lineage>
        <taxon>Bacteria</taxon>
        <taxon>Bacillati</taxon>
        <taxon>Bacillota</taxon>
        <taxon>Clostridia</taxon>
        <taxon>Peptostreptococcales</taxon>
        <taxon>Peptostreptococcaceae</taxon>
        <taxon>Intestinibacter</taxon>
    </lineage>
</organism>
<dbReference type="AlphaFoldDB" id="A0A6N2Z098"/>
<reference evidence="1" key="1">
    <citation type="submission" date="2019-11" db="EMBL/GenBank/DDBJ databases">
        <authorList>
            <person name="Feng L."/>
        </authorList>
    </citation>
    <scope>NUCLEOTIDE SEQUENCE</scope>
    <source>
        <strain evidence="1">IbartlettiiLFYP30</strain>
    </source>
</reference>